<dbReference type="EMBL" id="JBBNGS010000002">
    <property type="protein sequence ID" value="MEQ2636959.1"/>
    <property type="molecule type" value="Genomic_DNA"/>
</dbReference>
<evidence type="ECO:0000313" key="4">
    <source>
        <dbReference type="Proteomes" id="UP001478817"/>
    </source>
</evidence>
<feature type="signal peptide" evidence="1">
    <location>
        <begin position="1"/>
        <end position="22"/>
    </location>
</feature>
<dbReference type="Pfam" id="PF19789">
    <property type="entry name" value="DUF6273"/>
    <property type="match status" value="1"/>
</dbReference>
<reference evidence="3 4" key="1">
    <citation type="submission" date="2024-04" db="EMBL/GenBank/DDBJ databases">
        <title>Human intestinal bacterial collection.</title>
        <authorList>
            <person name="Pauvert C."/>
            <person name="Hitch T.C.A."/>
            <person name="Clavel T."/>
        </authorList>
    </citation>
    <scope>NUCLEOTIDE SEQUENCE [LARGE SCALE GENOMIC DNA]</scope>
    <source>
        <strain evidence="3 4">CLA-AA-H197</strain>
    </source>
</reference>
<dbReference type="RefSeq" id="WP_349181306.1">
    <property type="nucleotide sequence ID" value="NZ_JBBNGS010000002.1"/>
</dbReference>
<evidence type="ECO:0000259" key="2">
    <source>
        <dbReference type="Pfam" id="PF19789"/>
    </source>
</evidence>
<sequence length="305" mass="31429">MAIVFFAAAVCAVLVASGVVSLPGSVSSSQEPAAPASPALEVKAAGDYSWEELSQVSALVSAAPDGASGLAIAREYGLVDQDGVPVSADIEVPLSDGTLAHAQLVGVRHDVRADGTPAGLTYMLSVVADQPMCATDSTEGGWEKSVLRSWAASEGKALLPAELSSRLVAVGKATNNVGVTEDAAAVTVTTDELWCFSAVEVCGPVTWFADEYGPTMSSYDSLVDAEGSQYAYFASRGVTGSTGLSGTLALTYRGQAWPWWYRTPYPYVFMGRGDSGSFFQVTATGFPSSVGLASSSSGVVLGFCL</sequence>
<keyword evidence="1" id="KW-0732">Signal</keyword>
<gene>
    <name evidence="3" type="ORF">AAAT05_01140</name>
</gene>
<comment type="caution">
    <text evidence="3">The sequence shown here is derived from an EMBL/GenBank/DDBJ whole genome shotgun (WGS) entry which is preliminary data.</text>
</comment>
<organism evidence="3 4">
    <name type="scientific">Paratractidigestivibacter faecalis</name>
    <dbReference type="NCBI Taxonomy" id="2292441"/>
    <lineage>
        <taxon>Bacteria</taxon>
        <taxon>Bacillati</taxon>
        <taxon>Actinomycetota</taxon>
        <taxon>Coriobacteriia</taxon>
        <taxon>Coriobacteriales</taxon>
        <taxon>Atopobiaceae</taxon>
        <taxon>Paratractidigestivibacter</taxon>
    </lineage>
</organism>
<accession>A0ABV1IDI2</accession>
<dbReference type="Proteomes" id="UP001478817">
    <property type="component" value="Unassembled WGS sequence"/>
</dbReference>
<protein>
    <submittedName>
        <fullName evidence="3">DUF6273 domain-containing protein</fullName>
    </submittedName>
</protein>
<feature type="domain" description="DUF6273" evidence="2">
    <location>
        <begin position="137"/>
        <end position="298"/>
    </location>
</feature>
<proteinExistence type="predicted"/>
<feature type="chain" id="PRO_5045610618" evidence="1">
    <location>
        <begin position="23"/>
        <end position="305"/>
    </location>
</feature>
<name>A0ABV1IDI2_9ACTN</name>
<dbReference type="InterPro" id="IPR046240">
    <property type="entry name" value="DUF6273"/>
</dbReference>
<evidence type="ECO:0000313" key="3">
    <source>
        <dbReference type="EMBL" id="MEQ2636959.1"/>
    </source>
</evidence>
<evidence type="ECO:0000256" key="1">
    <source>
        <dbReference type="SAM" id="SignalP"/>
    </source>
</evidence>
<keyword evidence="4" id="KW-1185">Reference proteome</keyword>